<evidence type="ECO:0000256" key="1">
    <source>
        <dbReference type="SAM" id="Phobius"/>
    </source>
</evidence>
<name>A0A9D4UVW7_ADICA</name>
<dbReference type="Proteomes" id="UP000886520">
    <property type="component" value="Chromosome 10"/>
</dbReference>
<keyword evidence="1" id="KW-1133">Transmembrane helix</keyword>
<comment type="caution">
    <text evidence="2">The sequence shown here is derived from an EMBL/GenBank/DDBJ whole genome shotgun (WGS) entry which is preliminary data.</text>
</comment>
<feature type="transmembrane region" description="Helical" evidence="1">
    <location>
        <begin position="308"/>
        <end position="327"/>
    </location>
</feature>
<evidence type="ECO:0000313" key="3">
    <source>
        <dbReference type="Proteomes" id="UP000886520"/>
    </source>
</evidence>
<protein>
    <submittedName>
        <fullName evidence="2">Uncharacterized protein</fullName>
    </submittedName>
</protein>
<feature type="transmembrane region" description="Helical" evidence="1">
    <location>
        <begin position="269"/>
        <end position="287"/>
    </location>
</feature>
<organism evidence="2 3">
    <name type="scientific">Adiantum capillus-veneris</name>
    <name type="common">Maidenhair fern</name>
    <dbReference type="NCBI Taxonomy" id="13818"/>
    <lineage>
        <taxon>Eukaryota</taxon>
        <taxon>Viridiplantae</taxon>
        <taxon>Streptophyta</taxon>
        <taxon>Embryophyta</taxon>
        <taxon>Tracheophyta</taxon>
        <taxon>Polypodiopsida</taxon>
        <taxon>Polypodiidae</taxon>
        <taxon>Polypodiales</taxon>
        <taxon>Pteridineae</taxon>
        <taxon>Pteridaceae</taxon>
        <taxon>Vittarioideae</taxon>
        <taxon>Adiantum</taxon>
    </lineage>
</organism>
<reference evidence="2" key="1">
    <citation type="submission" date="2021-01" db="EMBL/GenBank/DDBJ databases">
        <title>Adiantum capillus-veneris genome.</title>
        <authorList>
            <person name="Fang Y."/>
            <person name="Liao Q."/>
        </authorList>
    </citation>
    <scope>NUCLEOTIDE SEQUENCE</scope>
    <source>
        <strain evidence="2">H3</strain>
        <tissue evidence="2">Leaf</tissue>
    </source>
</reference>
<evidence type="ECO:0000313" key="2">
    <source>
        <dbReference type="EMBL" id="KAI5074896.1"/>
    </source>
</evidence>
<gene>
    <name evidence="2" type="ORF">GOP47_0010857</name>
</gene>
<keyword evidence="1" id="KW-0472">Membrane</keyword>
<feature type="transmembrane region" description="Helical" evidence="1">
    <location>
        <begin position="226"/>
        <end position="249"/>
    </location>
</feature>
<accession>A0A9D4UVW7</accession>
<feature type="transmembrane region" description="Helical" evidence="1">
    <location>
        <begin position="347"/>
        <end position="375"/>
    </location>
</feature>
<keyword evidence="1" id="KW-0812">Transmembrane</keyword>
<proteinExistence type="predicted"/>
<dbReference type="AlphaFoldDB" id="A0A9D4UVW7"/>
<dbReference type="EMBL" id="JABFUD020000010">
    <property type="protein sequence ID" value="KAI5074896.1"/>
    <property type="molecule type" value="Genomic_DNA"/>
</dbReference>
<keyword evidence="3" id="KW-1185">Reference proteome</keyword>
<sequence>MSSTAAIACLLKPDAFLNSIQNSNPSCIPTQSAPSVGYVNLGSGALAESSNAAIARLLKEPDAFLDFLPDFDPCIPVDEPVAEPATTAASPTESSAAMEISIESAAETTNLPSGCFQWGSSCSWRYCHCPDCCWRTWGRRRHRPHPPSHFVGASTADAAPAYSCIFSSVQSIGSSLYSSLSRLHSLPSSHGPSNPQPPEKRRPSALDKYESKLDRVRWAARSVGSLYNLSTFLAVCSLTWSTVVLLGAFVSDLPFIDYAMVTSLVLLEAIRLGSAAFFTILLTHGLARQSQDPENIIHGKDDQYRRAFAARILSSILQAIMILPSFVCPIIRFPNIRYPGRNLHLSLLIFYTFIIINATASSFTLICSSASFIHFRDRYDQSVLRFYDELVQRAIFFGVIRADEFGFFEFAYRMLGSEYARIVQPEAVVKNHRKLIEYLYRHRLGQDFLAIFMDDGDAFVQQCICRLR</sequence>